<keyword evidence="6" id="KW-0521">NADP</keyword>
<dbReference type="SUPFAM" id="SSF51735">
    <property type="entry name" value="NAD(P)-binding Rossmann-fold domains"/>
    <property type="match status" value="1"/>
</dbReference>
<sequence length="292" mass="31054">MDILVTGGSGQVGLALQRLAWPDGVRLHAPGRAELDLADPAAIARYVADGGFAAVINPAAYTAVDKAESDVVAAFAVNAMAPAALAEATKALGIPLVHVSTDYVFDGSKTRPYEVDDPVRPISVYGASKEAGEQAVRVVNPRHAILRTAWVVGTDRANFVKTMLRLGAERPQLRVVADQHGSPTAAADLAHALAEVTLRLIADPAGPTGTFHAVNAGEATWFDLACHVFAVAARKGRPVPEVLPIETRDYPTPARRPANSRLSTRRLEDAFGIRLRPWQSAIDDVVEGLLRD</sequence>
<evidence type="ECO:0000256" key="2">
    <source>
        <dbReference type="ARBA" id="ARBA00010944"/>
    </source>
</evidence>
<dbReference type="UniPathway" id="UPA00124"/>
<dbReference type="PANTHER" id="PTHR10491:SF4">
    <property type="entry name" value="METHIONINE ADENOSYLTRANSFERASE 2 SUBUNIT BETA"/>
    <property type="match status" value="1"/>
</dbReference>
<comment type="function">
    <text evidence="6">Catalyzes the reduction of dTDP-6-deoxy-L-lyxo-4-hexulose to yield dTDP-L-rhamnose.</text>
</comment>
<dbReference type="Gene3D" id="3.90.25.10">
    <property type="entry name" value="UDP-galactose 4-epimerase, domain 1"/>
    <property type="match status" value="1"/>
</dbReference>
<keyword evidence="9" id="KW-1185">Reference proteome</keyword>
<dbReference type="Proteomes" id="UP000245461">
    <property type="component" value="Unassembled WGS sequence"/>
</dbReference>
<comment type="caution">
    <text evidence="8">The sequence shown here is derived from an EMBL/GenBank/DDBJ whole genome shotgun (WGS) entry which is preliminary data.</text>
</comment>
<evidence type="ECO:0000256" key="4">
    <source>
        <dbReference type="ARBA" id="ARBA00017099"/>
    </source>
</evidence>
<dbReference type="GO" id="GO:0008831">
    <property type="term" value="F:dTDP-4-dehydrorhamnose reductase activity"/>
    <property type="evidence" value="ECO:0007669"/>
    <property type="project" value="UniProtKB-EC"/>
</dbReference>
<dbReference type="InterPro" id="IPR029903">
    <property type="entry name" value="RmlD-like-bd"/>
</dbReference>
<dbReference type="AlphaFoldDB" id="A0A317EH76"/>
<evidence type="ECO:0000256" key="3">
    <source>
        <dbReference type="ARBA" id="ARBA00012929"/>
    </source>
</evidence>
<reference evidence="8 9" key="1">
    <citation type="submission" date="2018-05" db="EMBL/GenBank/DDBJ databases">
        <title>Zavarzinia sp. HR-AS.</title>
        <authorList>
            <person name="Lee Y."/>
            <person name="Jeon C.O."/>
        </authorList>
    </citation>
    <scope>NUCLEOTIDE SEQUENCE [LARGE SCALE GENOMIC DNA]</scope>
    <source>
        <strain evidence="8 9">HR-AS</strain>
    </source>
</reference>
<dbReference type="Pfam" id="PF04321">
    <property type="entry name" value="RmlD_sub_bind"/>
    <property type="match status" value="1"/>
</dbReference>
<dbReference type="EC" id="1.1.1.133" evidence="3 6"/>
<dbReference type="Gene3D" id="3.40.50.720">
    <property type="entry name" value="NAD(P)-binding Rossmann-like Domain"/>
    <property type="match status" value="1"/>
</dbReference>
<comment type="similarity">
    <text evidence="2 6">Belongs to the dTDP-4-dehydrorhamnose reductase family.</text>
</comment>
<keyword evidence="6" id="KW-0560">Oxidoreductase</keyword>
<dbReference type="RefSeq" id="WP_109902473.1">
    <property type="nucleotide sequence ID" value="NZ_QGLE01000001.1"/>
</dbReference>
<dbReference type="NCBIfam" id="TIGR01214">
    <property type="entry name" value="rmlD"/>
    <property type="match status" value="1"/>
</dbReference>
<dbReference type="CDD" id="cd05254">
    <property type="entry name" value="dTDP_HR_like_SDR_e"/>
    <property type="match status" value="1"/>
</dbReference>
<comment type="cofactor">
    <cofactor evidence="6">
        <name>Mg(2+)</name>
        <dbReference type="ChEBI" id="CHEBI:18420"/>
    </cofactor>
    <text evidence="6">Binds 1 Mg(2+) ion per monomer.</text>
</comment>
<name>A0A317EH76_9PROT</name>
<feature type="domain" description="RmlD-like substrate binding" evidence="7">
    <location>
        <begin position="1"/>
        <end position="288"/>
    </location>
</feature>
<evidence type="ECO:0000313" key="8">
    <source>
        <dbReference type="EMBL" id="PWR25962.1"/>
    </source>
</evidence>
<comment type="pathway">
    <text evidence="1 6">Carbohydrate biosynthesis; dTDP-L-rhamnose biosynthesis.</text>
</comment>
<evidence type="ECO:0000256" key="5">
    <source>
        <dbReference type="ARBA" id="ARBA00048200"/>
    </source>
</evidence>
<gene>
    <name evidence="8" type="primary">rfbD</name>
    <name evidence="8" type="ORF">DKG74_03165</name>
</gene>
<dbReference type="InterPro" id="IPR036291">
    <property type="entry name" value="NAD(P)-bd_dom_sf"/>
</dbReference>
<proteinExistence type="inferred from homology"/>
<evidence type="ECO:0000259" key="7">
    <source>
        <dbReference type="Pfam" id="PF04321"/>
    </source>
</evidence>
<dbReference type="OrthoDB" id="9803892at2"/>
<protein>
    <recommendedName>
        <fullName evidence="4 6">dTDP-4-dehydrorhamnose reductase</fullName>
        <ecNumber evidence="3 6">1.1.1.133</ecNumber>
    </recommendedName>
</protein>
<dbReference type="GO" id="GO:0019305">
    <property type="term" value="P:dTDP-rhamnose biosynthetic process"/>
    <property type="evidence" value="ECO:0007669"/>
    <property type="project" value="UniProtKB-UniPathway"/>
</dbReference>
<dbReference type="PANTHER" id="PTHR10491">
    <property type="entry name" value="DTDP-4-DEHYDRORHAMNOSE REDUCTASE"/>
    <property type="match status" value="1"/>
</dbReference>
<dbReference type="InterPro" id="IPR005913">
    <property type="entry name" value="dTDP_dehydrorham_reduct"/>
</dbReference>
<evidence type="ECO:0000256" key="1">
    <source>
        <dbReference type="ARBA" id="ARBA00004781"/>
    </source>
</evidence>
<accession>A0A317EH76</accession>
<evidence type="ECO:0000313" key="9">
    <source>
        <dbReference type="Proteomes" id="UP000245461"/>
    </source>
</evidence>
<comment type="catalytic activity">
    <reaction evidence="5 6">
        <text>dTDP-beta-L-rhamnose + NADP(+) = dTDP-4-dehydro-beta-L-rhamnose + NADPH + H(+)</text>
        <dbReference type="Rhea" id="RHEA:21796"/>
        <dbReference type="ChEBI" id="CHEBI:15378"/>
        <dbReference type="ChEBI" id="CHEBI:57510"/>
        <dbReference type="ChEBI" id="CHEBI:57783"/>
        <dbReference type="ChEBI" id="CHEBI:58349"/>
        <dbReference type="ChEBI" id="CHEBI:62830"/>
        <dbReference type="EC" id="1.1.1.133"/>
    </reaction>
</comment>
<evidence type="ECO:0000256" key="6">
    <source>
        <dbReference type="RuleBase" id="RU364082"/>
    </source>
</evidence>
<organism evidence="8 9">
    <name type="scientific">Zavarzinia aquatilis</name>
    <dbReference type="NCBI Taxonomy" id="2211142"/>
    <lineage>
        <taxon>Bacteria</taxon>
        <taxon>Pseudomonadati</taxon>
        <taxon>Pseudomonadota</taxon>
        <taxon>Alphaproteobacteria</taxon>
        <taxon>Rhodospirillales</taxon>
        <taxon>Zavarziniaceae</taxon>
        <taxon>Zavarzinia</taxon>
    </lineage>
</organism>
<dbReference type="EMBL" id="QGLE01000001">
    <property type="protein sequence ID" value="PWR25962.1"/>
    <property type="molecule type" value="Genomic_DNA"/>
</dbReference>